<keyword evidence="4" id="KW-1003">Cell membrane</keyword>
<feature type="modified residue" description="4-aspartylphosphate" evidence="14">
    <location>
        <position position="902"/>
    </location>
</feature>
<evidence type="ECO:0000313" key="20">
    <source>
        <dbReference type="Proteomes" id="UP000254701"/>
    </source>
</evidence>
<evidence type="ECO:0000256" key="7">
    <source>
        <dbReference type="ARBA" id="ARBA00022692"/>
    </source>
</evidence>
<dbReference type="Pfam" id="PF00512">
    <property type="entry name" value="HisKA"/>
    <property type="match status" value="1"/>
</dbReference>
<feature type="domain" description="PAS" evidence="18">
    <location>
        <begin position="307"/>
        <end position="361"/>
    </location>
</feature>
<dbReference type="SUPFAM" id="SSF52172">
    <property type="entry name" value="CheY-like"/>
    <property type="match status" value="2"/>
</dbReference>
<evidence type="ECO:0000256" key="5">
    <source>
        <dbReference type="ARBA" id="ARBA00022553"/>
    </source>
</evidence>
<evidence type="ECO:0000259" key="17">
    <source>
        <dbReference type="PROSITE" id="PS50110"/>
    </source>
</evidence>
<dbReference type="PRINTS" id="PR00344">
    <property type="entry name" value="BCTRLSENSOR"/>
</dbReference>
<organism evidence="19 20">
    <name type="scientific">Aminobacter aminovorans</name>
    <name type="common">Chelatobacter heintzii</name>
    <dbReference type="NCBI Taxonomy" id="83263"/>
    <lineage>
        <taxon>Bacteria</taxon>
        <taxon>Pseudomonadati</taxon>
        <taxon>Pseudomonadota</taxon>
        <taxon>Alphaproteobacteria</taxon>
        <taxon>Hyphomicrobiales</taxon>
        <taxon>Phyllobacteriaceae</taxon>
        <taxon>Aminobacter</taxon>
    </lineage>
</organism>
<evidence type="ECO:0000256" key="14">
    <source>
        <dbReference type="PROSITE-ProRule" id="PRU00169"/>
    </source>
</evidence>
<keyword evidence="7" id="KW-0812">Transmembrane</keyword>
<dbReference type="InterPro" id="IPR001789">
    <property type="entry name" value="Sig_transdc_resp-reg_receiver"/>
</dbReference>
<keyword evidence="12" id="KW-0902">Two-component regulatory system</keyword>
<dbReference type="InterPro" id="IPR011006">
    <property type="entry name" value="CheY-like_superfamily"/>
</dbReference>
<dbReference type="SUPFAM" id="SSF55785">
    <property type="entry name" value="PYP-like sensor domain (PAS domain)"/>
    <property type="match status" value="3"/>
</dbReference>
<dbReference type="Proteomes" id="UP000254701">
    <property type="component" value="Unassembled WGS sequence"/>
</dbReference>
<dbReference type="InterPro" id="IPR005467">
    <property type="entry name" value="His_kinase_dom"/>
</dbReference>
<evidence type="ECO:0000256" key="6">
    <source>
        <dbReference type="ARBA" id="ARBA00022679"/>
    </source>
</evidence>
<dbReference type="Pfam" id="PF02518">
    <property type="entry name" value="HATPase_c"/>
    <property type="match status" value="1"/>
</dbReference>
<dbReference type="EMBL" id="UFSM01000001">
    <property type="protein sequence ID" value="SUU88168.1"/>
    <property type="molecule type" value="Genomic_DNA"/>
</dbReference>
<evidence type="ECO:0000256" key="3">
    <source>
        <dbReference type="ARBA" id="ARBA00012438"/>
    </source>
</evidence>
<dbReference type="Gene3D" id="1.10.287.130">
    <property type="match status" value="1"/>
</dbReference>
<feature type="domain" description="Response regulatory" evidence="17">
    <location>
        <begin position="853"/>
        <end position="971"/>
    </location>
</feature>
<dbReference type="InterPro" id="IPR013656">
    <property type="entry name" value="PAS_4"/>
</dbReference>
<dbReference type="InterPro" id="IPR035965">
    <property type="entry name" value="PAS-like_dom_sf"/>
</dbReference>
<evidence type="ECO:0000256" key="1">
    <source>
        <dbReference type="ARBA" id="ARBA00000085"/>
    </source>
</evidence>
<dbReference type="InterPro" id="IPR000014">
    <property type="entry name" value="PAS"/>
</dbReference>
<comment type="catalytic activity">
    <reaction evidence="1">
        <text>ATP + protein L-histidine = ADP + protein N-phospho-L-histidine.</text>
        <dbReference type="EC" id="2.7.13.3"/>
    </reaction>
</comment>
<evidence type="ECO:0000259" key="16">
    <source>
        <dbReference type="PROSITE" id="PS50109"/>
    </source>
</evidence>
<evidence type="ECO:0000256" key="2">
    <source>
        <dbReference type="ARBA" id="ARBA00004651"/>
    </source>
</evidence>
<feature type="domain" description="Response regulatory" evidence="17">
    <location>
        <begin position="686"/>
        <end position="807"/>
    </location>
</feature>
<keyword evidence="9 19" id="KW-0418">Kinase</keyword>
<dbReference type="InterPro" id="IPR036890">
    <property type="entry name" value="HATPase_C_sf"/>
</dbReference>
<evidence type="ECO:0000256" key="8">
    <source>
        <dbReference type="ARBA" id="ARBA00022741"/>
    </source>
</evidence>
<evidence type="ECO:0000259" key="18">
    <source>
        <dbReference type="PROSITE" id="PS50112"/>
    </source>
</evidence>
<evidence type="ECO:0000256" key="4">
    <source>
        <dbReference type="ARBA" id="ARBA00022475"/>
    </source>
</evidence>
<dbReference type="AlphaFoldDB" id="A0A380WHG6"/>
<feature type="region of interest" description="Disordered" evidence="15">
    <location>
        <begin position="818"/>
        <end position="850"/>
    </location>
</feature>
<dbReference type="PANTHER" id="PTHR45339">
    <property type="entry name" value="HYBRID SIGNAL TRANSDUCTION HISTIDINE KINASE J"/>
    <property type="match status" value="1"/>
</dbReference>
<dbReference type="FunFam" id="3.30.565.10:FF:000010">
    <property type="entry name" value="Sensor histidine kinase RcsC"/>
    <property type="match status" value="1"/>
</dbReference>
<dbReference type="SUPFAM" id="SSF47384">
    <property type="entry name" value="Homodimeric domain of signal transducing histidine kinase"/>
    <property type="match status" value="1"/>
</dbReference>
<dbReference type="Pfam" id="PF08448">
    <property type="entry name" value="PAS_4"/>
    <property type="match status" value="1"/>
</dbReference>
<dbReference type="SUPFAM" id="SSF55874">
    <property type="entry name" value="ATPase domain of HSP90 chaperone/DNA topoisomerase II/histidine kinase"/>
    <property type="match status" value="1"/>
</dbReference>
<dbReference type="PROSITE" id="PS50109">
    <property type="entry name" value="HIS_KIN"/>
    <property type="match status" value="1"/>
</dbReference>
<dbReference type="InterPro" id="IPR036097">
    <property type="entry name" value="HisK_dim/P_sf"/>
</dbReference>
<dbReference type="Gene3D" id="3.40.50.2300">
    <property type="match status" value="2"/>
</dbReference>
<keyword evidence="11" id="KW-1133">Transmembrane helix</keyword>
<comment type="subcellular location">
    <subcellularLocation>
        <location evidence="2">Cell membrane</location>
        <topology evidence="2">Multi-pass membrane protein</topology>
    </subcellularLocation>
</comment>
<feature type="region of interest" description="Disordered" evidence="15">
    <location>
        <begin position="1"/>
        <end position="21"/>
    </location>
</feature>
<evidence type="ECO:0000256" key="10">
    <source>
        <dbReference type="ARBA" id="ARBA00022840"/>
    </source>
</evidence>
<keyword evidence="13" id="KW-0472">Membrane</keyword>
<evidence type="ECO:0000256" key="15">
    <source>
        <dbReference type="SAM" id="MobiDB-lite"/>
    </source>
</evidence>
<dbReference type="FunFam" id="1.10.287.130:FF:000003">
    <property type="entry name" value="Histidine kinase"/>
    <property type="match status" value="1"/>
</dbReference>
<dbReference type="CDD" id="cd17546">
    <property type="entry name" value="REC_hyHK_CKI1_RcsC-like"/>
    <property type="match status" value="2"/>
</dbReference>
<dbReference type="NCBIfam" id="TIGR00229">
    <property type="entry name" value="sensory_box"/>
    <property type="match status" value="1"/>
</dbReference>
<evidence type="ECO:0000256" key="11">
    <source>
        <dbReference type="ARBA" id="ARBA00022989"/>
    </source>
</evidence>
<gene>
    <name evidence="19" type="primary">barA_3</name>
    <name evidence="19" type="ORF">NCTC10684_01376</name>
</gene>
<dbReference type="PANTHER" id="PTHR45339:SF1">
    <property type="entry name" value="HYBRID SIGNAL TRANSDUCTION HISTIDINE KINASE J"/>
    <property type="match status" value="1"/>
</dbReference>
<dbReference type="SMART" id="SM00091">
    <property type="entry name" value="PAS"/>
    <property type="match status" value="3"/>
</dbReference>
<evidence type="ECO:0000313" key="19">
    <source>
        <dbReference type="EMBL" id="SUU88168.1"/>
    </source>
</evidence>
<dbReference type="GO" id="GO:0005886">
    <property type="term" value="C:plasma membrane"/>
    <property type="evidence" value="ECO:0007669"/>
    <property type="project" value="UniProtKB-SubCell"/>
</dbReference>
<dbReference type="CDD" id="cd16922">
    <property type="entry name" value="HATPase_EvgS-ArcB-TorS-like"/>
    <property type="match status" value="1"/>
</dbReference>
<protein>
    <recommendedName>
        <fullName evidence="3">histidine kinase</fullName>
        <ecNumber evidence="3">2.7.13.3</ecNumber>
    </recommendedName>
</protein>
<keyword evidence="8" id="KW-0547">Nucleotide-binding</keyword>
<keyword evidence="5 14" id="KW-0597">Phosphoprotein</keyword>
<reference evidence="19 20" key="1">
    <citation type="submission" date="2018-06" db="EMBL/GenBank/DDBJ databases">
        <authorList>
            <consortium name="Pathogen Informatics"/>
            <person name="Doyle S."/>
        </authorList>
    </citation>
    <scope>NUCLEOTIDE SEQUENCE [LARGE SCALE GENOMIC DNA]</scope>
    <source>
        <strain evidence="19 20">NCTC10684</strain>
    </source>
</reference>
<dbReference type="InterPro" id="IPR003594">
    <property type="entry name" value="HATPase_dom"/>
</dbReference>
<sequence length="981" mass="108106">MRKILGSDVIDPTGEPANERGLTTEAGDARALDDLSLPYADLERTIDSMNMGVVLVDAGLNVQFINQAFYDIWKLTVGQVAMGCPFRALMDINRYSGVYAVADGDWESYVALRQSEISAGDVAPREFRRADGCTMIYSVTALSGGKRLVSYYDVSEMKRREVEAVEARHRLAEVLESLPAGVIIYDRDDRFVLANRKLKSALPALHDVLTEGRTLRDSMVAAQRSGYFRDTSDDDLDALYDADPDAWVEGMVERYHTSQAVRERRNPDGRWYQIFDQRLADGTFIGVRVDITELKQRERALQDSMRENEVFRSLIDNVPVSIYAKHDDLRLMYVNQGWCELTGYSKEEAIGKTDLEIFGPEGEPFMEADREVMRRGTTVEIEETATCADGMVRHQFARKSAMVASDGSLYLIGSTTNITELKQREAELEEAQRRAVLADRAKSEFLANMSHEIRTPMNGVLGMAELLAKSDLDPKQKTFTDIIVKSGNALLTIINDILDFSKIDAGQLVLDPIPFNLSEAIEDVATLMSTRAKEKDLELIVRMQPDLRHLYVGDVGRIRQIITNLLGNAVKFTDSGHVLVDVTGRSDGDKTKLHVAVTDTGIGIPEAKLKLVFEKFSQVDASSTRRHEGTGLGLAITSRLVDMMGGEIGVESGEGAGSTFWFTLTLPNAGRLETRPAALIDVTGARVLIVDDNAVNRTILTEQMLSWGFDSCAAKSGAEGLQVLQAAQAMGINVDCIVLDYQMPGMTGAEMARIVRKSPTLSETPIVMLTSVDQSLSGPTHRDLAIDAQLIKPARSSALLEALVAAIQRKRAPTLTPAQMADAQVPTKLPSGPLPQATRLRGGQRPGGDGGLDILVAEDNEVNQMVFSQILAETELSFEIVGNGRRAVAAYGERRPRMILMDVSMPEMNGLEATSEIRKLERGTGMRVPIIGVTAHALKGDKERCLEAGMDDYLPKPISPRALLEKIERWSWQDEERRGAV</sequence>
<dbReference type="PROSITE" id="PS50112">
    <property type="entry name" value="PAS"/>
    <property type="match status" value="1"/>
</dbReference>
<dbReference type="SMART" id="SM00387">
    <property type="entry name" value="HATPase_c"/>
    <property type="match status" value="1"/>
</dbReference>
<feature type="modified residue" description="4-aspartylphosphate" evidence="14">
    <location>
        <position position="740"/>
    </location>
</feature>
<dbReference type="SMART" id="SM00448">
    <property type="entry name" value="REC"/>
    <property type="match status" value="2"/>
</dbReference>
<evidence type="ECO:0000256" key="12">
    <source>
        <dbReference type="ARBA" id="ARBA00023012"/>
    </source>
</evidence>
<dbReference type="GO" id="GO:0005524">
    <property type="term" value="F:ATP binding"/>
    <property type="evidence" value="ECO:0007669"/>
    <property type="project" value="UniProtKB-KW"/>
</dbReference>
<dbReference type="Gene3D" id="3.30.450.20">
    <property type="entry name" value="PAS domain"/>
    <property type="match status" value="3"/>
</dbReference>
<evidence type="ECO:0000256" key="13">
    <source>
        <dbReference type="ARBA" id="ARBA00023136"/>
    </source>
</evidence>
<feature type="domain" description="Histidine kinase" evidence="16">
    <location>
        <begin position="448"/>
        <end position="668"/>
    </location>
</feature>
<dbReference type="EC" id="2.7.13.3" evidence="3"/>
<dbReference type="Pfam" id="PF12860">
    <property type="entry name" value="PAS_7"/>
    <property type="match status" value="2"/>
</dbReference>
<dbReference type="CDD" id="cd00082">
    <property type="entry name" value="HisKA"/>
    <property type="match status" value="1"/>
</dbReference>
<name>A0A380WHG6_AMIAI</name>
<dbReference type="InterPro" id="IPR004358">
    <property type="entry name" value="Sig_transdc_His_kin-like_C"/>
</dbReference>
<keyword evidence="6 19" id="KW-0808">Transferase</keyword>
<dbReference type="SMART" id="SM00388">
    <property type="entry name" value="HisKA"/>
    <property type="match status" value="1"/>
</dbReference>
<dbReference type="RefSeq" id="WP_115730547.1">
    <property type="nucleotide sequence ID" value="NZ_BAAAVY010000010.1"/>
</dbReference>
<keyword evidence="10" id="KW-0067">ATP-binding</keyword>
<dbReference type="Pfam" id="PF00072">
    <property type="entry name" value="Response_reg"/>
    <property type="match status" value="2"/>
</dbReference>
<dbReference type="OrthoDB" id="9810730at2"/>
<dbReference type="InterPro" id="IPR003661">
    <property type="entry name" value="HisK_dim/P_dom"/>
</dbReference>
<dbReference type="Gene3D" id="3.30.565.10">
    <property type="entry name" value="Histidine kinase-like ATPase, C-terminal domain"/>
    <property type="match status" value="1"/>
</dbReference>
<dbReference type="GO" id="GO:0000155">
    <property type="term" value="F:phosphorelay sensor kinase activity"/>
    <property type="evidence" value="ECO:0007669"/>
    <property type="project" value="InterPro"/>
</dbReference>
<dbReference type="PROSITE" id="PS50110">
    <property type="entry name" value="RESPONSE_REGULATORY"/>
    <property type="match status" value="2"/>
</dbReference>
<dbReference type="CDD" id="cd00130">
    <property type="entry name" value="PAS"/>
    <property type="match status" value="1"/>
</dbReference>
<proteinExistence type="predicted"/>
<accession>A0A380WHG6</accession>
<evidence type="ECO:0000256" key="9">
    <source>
        <dbReference type="ARBA" id="ARBA00022777"/>
    </source>
</evidence>